<dbReference type="Proteomes" id="UP000019443">
    <property type="component" value="Chromosome"/>
</dbReference>
<proteinExistence type="predicted"/>
<accession>W6R3D9</accession>
<dbReference type="EMBL" id="HG916852">
    <property type="protein sequence ID" value="CDM55862.1"/>
    <property type="molecule type" value="Genomic_DNA"/>
</dbReference>
<evidence type="ECO:0000256" key="1">
    <source>
        <dbReference type="SAM" id="MobiDB-lite"/>
    </source>
</evidence>
<evidence type="ECO:0000313" key="2">
    <source>
        <dbReference type="EMBL" id="CDM55862.1"/>
    </source>
</evidence>
<feature type="region of interest" description="Disordered" evidence="1">
    <location>
        <begin position="27"/>
        <end position="47"/>
    </location>
</feature>
<protein>
    <submittedName>
        <fullName evidence="2">Uncharacterized protein</fullName>
    </submittedName>
</protein>
<dbReference type="AlphaFoldDB" id="W6R3D9"/>
<reference evidence="2" key="1">
    <citation type="submission" date="2013-11" db="EMBL/GenBank/DDBJ databases">
        <title>Draft genome sequence of the broad-host-range Rhizobium sp. LPU83 strain, a member of the low-genetic diversity Oregon-like Rhizobium sp. group.</title>
        <authorList>
            <person name="Wibberg D."/>
            <person name="Puehler A."/>
            <person name="Schlueter A."/>
        </authorList>
    </citation>
    <scope>NUCLEOTIDE SEQUENCE [LARGE SCALE GENOMIC DNA]</scope>
    <source>
        <strain evidence="2">LPU83</strain>
    </source>
</reference>
<keyword evidence="3" id="KW-1185">Reference proteome</keyword>
<sequence length="47" mass="5200">MVPRFPVPIKAKRRFSIVWSSFMRHETNSGPVPNKVAAPQSAGHIGL</sequence>
<dbReference type="KEGG" id="rhl:LPU83_0177"/>
<organism evidence="2 3">
    <name type="scientific">Rhizobium favelukesii</name>
    <dbReference type="NCBI Taxonomy" id="348824"/>
    <lineage>
        <taxon>Bacteria</taxon>
        <taxon>Pseudomonadati</taxon>
        <taxon>Pseudomonadota</taxon>
        <taxon>Alphaproteobacteria</taxon>
        <taxon>Hyphomicrobiales</taxon>
        <taxon>Rhizobiaceae</taxon>
        <taxon>Rhizobium/Agrobacterium group</taxon>
        <taxon>Rhizobium</taxon>
    </lineage>
</organism>
<evidence type="ECO:0000313" key="3">
    <source>
        <dbReference type="Proteomes" id="UP000019443"/>
    </source>
</evidence>
<gene>
    <name evidence="2" type="ORF">LPU83_0177</name>
</gene>
<name>W6R3D9_9HYPH</name>
<dbReference type="HOGENOM" id="CLU_3172487_0_0_5"/>